<evidence type="ECO:0000313" key="3">
    <source>
        <dbReference type="Proteomes" id="UP001454036"/>
    </source>
</evidence>
<sequence>MVRRWRAELPADKAKEAEAAWKKGKGISPCKEIKKEKPPDIKGIRQIPGARVGKPRRRPKGRGTALLPCVPPPRSRMGRRASYAALSGEGLGG</sequence>
<comment type="caution">
    <text evidence="2">The sequence shown here is derived from an EMBL/GenBank/DDBJ whole genome shotgun (WGS) entry which is preliminary data.</text>
</comment>
<dbReference type="AlphaFoldDB" id="A0AAV3QVA9"/>
<dbReference type="EMBL" id="BAABME010023404">
    <property type="protein sequence ID" value="GAA0167969.1"/>
    <property type="molecule type" value="Genomic_DNA"/>
</dbReference>
<evidence type="ECO:0000256" key="1">
    <source>
        <dbReference type="SAM" id="MobiDB-lite"/>
    </source>
</evidence>
<evidence type="ECO:0000313" key="2">
    <source>
        <dbReference type="EMBL" id="GAA0167969.1"/>
    </source>
</evidence>
<keyword evidence="3" id="KW-1185">Reference proteome</keyword>
<gene>
    <name evidence="2" type="ORF">LIER_40470</name>
</gene>
<accession>A0AAV3QVA9</accession>
<feature type="region of interest" description="Disordered" evidence="1">
    <location>
        <begin position="41"/>
        <end position="80"/>
    </location>
</feature>
<dbReference type="Proteomes" id="UP001454036">
    <property type="component" value="Unassembled WGS sequence"/>
</dbReference>
<name>A0AAV3QVA9_LITER</name>
<organism evidence="2 3">
    <name type="scientific">Lithospermum erythrorhizon</name>
    <name type="common">Purple gromwell</name>
    <name type="synonym">Lithospermum officinale var. erythrorhizon</name>
    <dbReference type="NCBI Taxonomy" id="34254"/>
    <lineage>
        <taxon>Eukaryota</taxon>
        <taxon>Viridiplantae</taxon>
        <taxon>Streptophyta</taxon>
        <taxon>Embryophyta</taxon>
        <taxon>Tracheophyta</taxon>
        <taxon>Spermatophyta</taxon>
        <taxon>Magnoliopsida</taxon>
        <taxon>eudicotyledons</taxon>
        <taxon>Gunneridae</taxon>
        <taxon>Pentapetalae</taxon>
        <taxon>asterids</taxon>
        <taxon>lamiids</taxon>
        <taxon>Boraginales</taxon>
        <taxon>Boraginaceae</taxon>
        <taxon>Boraginoideae</taxon>
        <taxon>Lithospermeae</taxon>
        <taxon>Lithospermum</taxon>
    </lineage>
</organism>
<reference evidence="2 3" key="1">
    <citation type="submission" date="2024-01" db="EMBL/GenBank/DDBJ databases">
        <title>The complete chloroplast genome sequence of Lithospermum erythrorhizon: insights into the phylogenetic relationship among Boraginaceae species and the maternal lineages of purple gromwells.</title>
        <authorList>
            <person name="Okada T."/>
            <person name="Watanabe K."/>
        </authorList>
    </citation>
    <scope>NUCLEOTIDE SEQUENCE [LARGE SCALE GENOMIC DNA]</scope>
</reference>
<protein>
    <submittedName>
        <fullName evidence="2">Uncharacterized protein</fullName>
    </submittedName>
</protein>
<proteinExistence type="predicted"/>